<organism evidence="1 2">
    <name type="scientific">Botryotinia narcissicola</name>
    <dbReference type="NCBI Taxonomy" id="278944"/>
    <lineage>
        <taxon>Eukaryota</taxon>
        <taxon>Fungi</taxon>
        <taxon>Dikarya</taxon>
        <taxon>Ascomycota</taxon>
        <taxon>Pezizomycotina</taxon>
        <taxon>Leotiomycetes</taxon>
        <taxon>Helotiales</taxon>
        <taxon>Sclerotiniaceae</taxon>
        <taxon>Botryotinia</taxon>
    </lineage>
</organism>
<dbReference type="AlphaFoldDB" id="A0A4Z1I6B1"/>
<gene>
    <name evidence="1" type="ORF">BOTNAR_0270g00070</name>
</gene>
<dbReference type="OrthoDB" id="439917at2759"/>
<keyword evidence="2" id="KW-1185">Reference proteome</keyword>
<evidence type="ECO:0000313" key="1">
    <source>
        <dbReference type="EMBL" id="TGO54350.1"/>
    </source>
</evidence>
<accession>A0A4Z1I6B1</accession>
<proteinExistence type="predicted"/>
<protein>
    <submittedName>
        <fullName evidence="1">Uncharacterized protein</fullName>
    </submittedName>
</protein>
<dbReference type="EMBL" id="PQXJ01000270">
    <property type="protein sequence ID" value="TGO54350.1"/>
    <property type="molecule type" value="Genomic_DNA"/>
</dbReference>
<dbReference type="Proteomes" id="UP000297452">
    <property type="component" value="Unassembled WGS sequence"/>
</dbReference>
<evidence type="ECO:0000313" key="2">
    <source>
        <dbReference type="Proteomes" id="UP000297452"/>
    </source>
</evidence>
<dbReference type="STRING" id="278944.A0A4Z1I6B1"/>
<reference evidence="1 2" key="1">
    <citation type="submission" date="2017-12" db="EMBL/GenBank/DDBJ databases">
        <title>Comparative genomics of Botrytis spp.</title>
        <authorList>
            <person name="Valero-Jimenez C.A."/>
            <person name="Tapia P."/>
            <person name="Veloso J."/>
            <person name="Silva-Moreno E."/>
            <person name="Staats M."/>
            <person name="Valdes J.H."/>
            <person name="Van Kan J.A.L."/>
        </authorList>
    </citation>
    <scope>NUCLEOTIDE SEQUENCE [LARGE SCALE GENOMIC DNA]</scope>
    <source>
        <strain evidence="1 2">MUCL2120</strain>
    </source>
</reference>
<comment type="caution">
    <text evidence="1">The sequence shown here is derived from an EMBL/GenBank/DDBJ whole genome shotgun (WGS) entry which is preliminary data.</text>
</comment>
<sequence>MHLPIRQNSVCAIWCAANFASPGACTSQAAHRTGLCYTCGPLAANPAQELCSGTCVDTSISGANCGSCGNSYGSSDCVGGVCAQPTLLGKYYVIMFASTQTDKNNCGSCGFVCPNPCPSGTTPLIFLWNSAGKQAE</sequence>
<name>A0A4Z1I6B1_9HELO</name>